<proteinExistence type="predicted"/>
<sequence length="59" mass="6509">MSCIDADEQSKVMVFQYDLDASRNEIVKPKVKKTPICVPCSWFGLMVSIATKDGSALVN</sequence>
<name>A0A4Q7VRP0_9BURK</name>
<evidence type="ECO:0000313" key="1">
    <source>
        <dbReference type="EMBL" id="RZT99183.1"/>
    </source>
</evidence>
<reference evidence="1 2" key="1">
    <citation type="submission" date="2019-02" db="EMBL/GenBank/DDBJ databases">
        <title>Genomic Encyclopedia of Type Strains, Phase IV (KMG-IV): sequencing the most valuable type-strain genomes for metagenomic binning, comparative biology and taxonomic classification.</title>
        <authorList>
            <person name="Goeker M."/>
        </authorList>
    </citation>
    <scope>NUCLEOTIDE SEQUENCE [LARGE SCALE GENOMIC DNA]</scope>
    <source>
        <strain evidence="1 2">DSM 23814</strain>
    </source>
</reference>
<dbReference type="AlphaFoldDB" id="A0A4Q7VRP0"/>
<gene>
    <name evidence="1" type="ORF">EV681_0966</name>
</gene>
<protein>
    <submittedName>
        <fullName evidence="1">Uncharacterized protein</fullName>
    </submittedName>
</protein>
<accession>A0A4Q7VRP0</accession>
<dbReference type="EMBL" id="SHKO01000001">
    <property type="protein sequence ID" value="RZT99183.1"/>
    <property type="molecule type" value="Genomic_DNA"/>
</dbReference>
<comment type="caution">
    <text evidence="1">The sequence shown here is derived from an EMBL/GenBank/DDBJ whole genome shotgun (WGS) entry which is preliminary data.</text>
</comment>
<dbReference type="Proteomes" id="UP000293398">
    <property type="component" value="Unassembled WGS sequence"/>
</dbReference>
<evidence type="ECO:0000313" key="2">
    <source>
        <dbReference type="Proteomes" id="UP000293398"/>
    </source>
</evidence>
<keyword evidence="2" id="KW-1185">Reference proteome</keyword>
<organism evidence="1 2">
    <name type="scientific">Advenella incenata</name>
    <dbReference type="NCBI Taxonomy" id="267800"/>
    <lineage>
        <taxon>Bacteria</taxon>
        <taxon>Pseudomonadati</taxon>
        <taxon>Pseudomonadota</taxon>
        <taxon>Betaproteobacteria</taxon>
        <taxon>Burkholderiales</taxon>
        <taxon>Alcaligenaceae</taxon>
    </lineage>
</organism>